<evidence type="ECO:0000256" key="2">
    <source>
        <dbReference type="ARBA" id="ARBA00022840"/>
    </source>
</evidence>
<evidence type="ECO:0000259" key="4">
    <source>
        <dbReference type="SMART" id="SM00382"/>
    </source>
</evidence>
<proteinExistence type="predicted"/>
<dbReference type="InterPro" id="IPR041628">
    <property type="entry name" value="ChlI/MoxR_AAA_lid"/>
</dbReference>
<accession>A0A482SYE6</accession>
<evidence type="ECO:0000256" key="1">
    <source>
        <dbReference type="ARBA" id="ARBA00022741"/>
    </source>
</evidence>
<dbReference type="SUPFAM" id="SSF52540">
    <property type="entry name" value="P-loop containing nucleoside triphosphate hydrolases"/>
    <property type="match status" value="1"/>
</dbReference>
<dbReference type="PIRSF" id="PIRSF002849">
    <property type="entry name" value="AAA_ATPase_chaperone_MoxR_prd"/>
    <property type="match status" value="1"/>
</dbReference>
<dbReference type="RefSeq" id="WP_129786544.1">
    <property type="nucleotide sequence ID" value="NZ_RZHH01000003.1"/>
</dbReference>
<gene>
    <name evidence="5" type="ORF">ELS19_19180</name>
</gene>
<dbReference type="InterPro" id="IPR050764">
    <property type="entry name" value="CbbQ/NirQ/NorQ/GpvN"/>
</dbReference>
<keyword evidence="1" id="KW-0547">Nucleotide-binding</keyword>
<dbReference type="InterPro" id="IPR027417">
    <property type="entry name" value="P-loop_NTPase"/>
</dbReference>
<sequence>MTDPAELYSTLQTEAARVLIGQEDALKRLTISLLTQSHLLLEGVPGVAKTTLAAAFAQATGLQGRRIQMTPDLLPADITGTKIYREDTGAFELERGPVFSNLVIADEINRATPKTQSALLEAMQETQVTIEGETLNLPTPFMVVATQNPIEMEGTFGLPEAQRDRFQFKIAIDIPSRDKQAEILDRFNYEPNLGPDDLEQVLSAEDIASARTKVKNVHVAEPVRDYVLDIAEGTQETPDVSHGISPRGSLHLLQAAKAHAAIEGRHYVIPDDVKTLAVSALAHRLVLSTDAEIGDVEPEAIIEGILDTTTPPSRGDVTAQAPAVGDGGRTKQKD</sequence>
<protein>
    <submittedName>
        <fullName evidence="5">MoxR family ATPase</fullName>
    </submittedName>
</protein>
<dbReference type="AlphaFoldDB" id="A0A482SYE6"/>
<dbReference type="Gene3D" id="3.40.50.300">
    <property type="entry name" value="P-loop containing nucleotide triphosphate hydrolases"/>
    <property type="match status" value="1"/>
</dbReference>
<dbReference type="CDD" id="cd00009">
    <property type="entry name" value="AAA"/>
    <property type="match status" value="1"/>
</dbReference>
<dbReference type="PANTHER" id="PTHR42759:SF1">
    <property type="entry name" value="MAGNESIUM-CHELATASE SUBUNIT CHLD"/>
    <property type="match status" value="1"/>
</dbReference>
<reference evidence="5 6" key="1">
    <citation type="submission" date="2018-12" db="EMBL/GenBank/DDBJ databases">
        <title>Genome analysis provides insights into bioremediation potentialities of Halogeometricum borinquense strain N11.</title>
        <authorList>
            <person name="Najjari A."/>
            <person name="Youssef N."/>
            <person name="Fhoula I."/>
            <person name="Ben Dhia O."/>
            <person name="Mahjoubi M."/>
            <person name="Ouzari H.I."/>
            <person name="Cherif A."/>
        </authorList>
    </citation>
    <scope>NUCLEOTIDE SEQUENCE [LARGE SCALE GENOMIC DNA]</scope>
    <source>
        <strain evidence="5 6">N11</strain>
    </source>
</reference>
<dbReference type="Gene3D" id="1.10.8.80">
    <property type="entry name" value="Magnesium chelatase subunit I, C-Terminal domain"/>
    <property type="match status" value="1"/>
</dbReference>
<dbReference type="FunFam" id="3.40.50.300:FF:000640">
    <property type="entry name" value="MoxR family ATPase"/>
    <property type="match status" value="1"/>
</dbReference>
<dbReference type="Proteomes" id="UP000294028">
    <property type="component" value="Unassembled WGS sequence"/>
</dbReference>
<name>A0A482SYE6_9EURY</name>
<feature type="domain" description="AAA+ ATPase" evidence="4">
    <location>
        <begin position="35"/>
        <end position="176"/>
    </location>
</feature>
<evidence type="ECO:0000313" key="6">
    <source>
        <dbReference type="Proteomes" id="UP000294028"/>
    </source>
</evidence>
<dbReference type="PANTHER" id="PTHR42759">
    <property type="entry name" value="MOXR FAMILY PROTEIN"/>
    <property type="match status" value="1"/>
</dbReference>
<dbReference type="GO" id="GO:0005524">
    <property type="term" value="F:ATP binding"/>
    <property type="evidence" value="ECO:0007669"/>
    <property type="project" value="UniProtKB-KW"/>
</dbReference>
<feature type="region of interest" description="Disordered" evidence="3">
    <location>
        <begin position="306"/>
        <end position="334"/>
    </location>
</feature>
<dbReference type="Pfam" id="PF17863">
    <property type="entry name" value="AAA_lid_2"/>
    <property type="match status" value="1"/>
</dbReference>
<dbReference type="GO" id="GO:0016887">
    <property type="term" value="F:ATP hydrolysis activity"/>
    <property type="evidence" value="ECO:0007669"/>
    <property type="project" value="InterPro"/>
</dbReference>
<dbReference type="InterPro" id="IPR003593">
    <property type="entry name" value="AAA+_ATPase"/>
</dbReference>
<dbReference type="InterPro" id="IPR011703">
    <property type="entry name" value="ATPase_AAA-3"/>
</dbReference>
<dbReference type="SMART" id="SM00382">
    <property type="entry name" value="AAA"/>
    <property type="match status" value="1"/>
</dbReference>
<dbReference type="Pfam" id="PF07726">
    <property type="entry name" value="AAA_3"/>
    <property type="match status" value="1"/>
</dbReference>
<evidence type="ECO:0000313" key="5">
    <source>
        <dbReference type="EMBL" id="RYJ08614.1"/>
    </source>
</evidence>
<comment type="caution">
    <text evidence="5">The sequence shown here is derived from an EMBL/GenBank/DDBJ whole genome shotgun (WGS) entry which is preliminary data.</text>
</comment>
<keyword evidence="2" id="KW-0067">ATP-binding</keyword>
<organism evidence="5 6">
    <name type="scientific">Halogeometricum borinquense</name>
    <dbReference type="NCBI Taxonomy" id="60847"/>
    <lineage>
        <taxon>Archaea</taxon>
        <taxon>Methanobacteriati</taxon>
        <taxon>Methanobacteriota</taxon>
        <taxon>Stenosarchaea group</taxon>
        <taxon>Halobacteria</taxon>
        <taxon>Halobacteriales</taxon>
        <taxon>Haloferacaceae</taxon>
        <taxon>Halogeometricum</taxon>
    </lineage>
</organism>
<evidence type="ECO:0000256" key="3">
    <source>
        <dbReference type="SAM" id="MobiDB-lite"/>
    </source>
</evidence>
<dbReference type="EMBL" id="RZHH01000003">
    <property type="protein sequence ID" value="RYJ08614.1"/>
    <property type="molecule type" value="Genomic_DNA"/>
</dbReference>